<dbReference type="Pfam" id="PF01943">
    <property type="entry name" value="Polysacc_synt"/>
    <property type="match status" value="1"/>
</dbReference>
<feature type="transmembrane region" description="Helical" evidence="6">
    <location>
        <begin position="420"/>
        <end position="437"/>
    </location>
</feature>
<dbReference type="OrthoDB" id="571302at2"/>
<feature type="transmembrane region" description="Helical" evidence="6">
    <location>
        <begin position="333"/>
        <end position="355"/>
    </location>
</feature>
<feature type="transmembrane region" description="Helical" evidence="6">
    <location>
        <begin position="44"/>
        <end position="66"/>
    </location>
</feature>
<dbReference type="PANTHER" id="PTHR30250:SF11">
    <property type="entry name" value="O-ANTIGEN TRANSPORTER-RELATED"/>
    <property type="match status" value="1"/>
</dbReference>
<sequence>MNYSAAKSQHILGGTIRIFLAEALLLPTGIVTAGFLTRQFGPEGYGLFTLAATLIAWVEWSVTSVFTRTTIKFVGEADDWHPVATTVLRLHLAVGCAAMLLVWLCAYPIANLLDERAIAMYLILFAIDIPLFCLAYAHRSILVGIGGFNQRANATAGRWIARLLLILLLVELGLSIPGAILSTIGASIVELAISRCYIRPSLLTHSSFPPRQLANYAVPLFMFALSMRLYDKLDLFALKVLGGTAAEAGFYGAAQNLSLIPGIFSLSFSPLLLSSLSRTLHNGDIESAKKMSQNALRAIVAILTVAGMIAGAAPEIVQLIFGNAFLSTAPLLAILIFGAIALAMISTTTAILTAASKPNWTFVLTAPLVPLAVVGYTLVIPLWGAIGAAWVFTLCATFGAAVTVGAVYYLLHVLPPASTVLRSCLICASVYAIAAIVPTQGLLLLLKLFGITLLIPLLFWLLGEFSQAEIYQIILLLKSKLKHQKSH</sequence>
<evidence type="ECO:0000313" key="7">
    <source>
        <dbReference type="EMBL" id="OKH25032.1"/>
    </source>
</evidence>
<dbReference type="RefSeq" id="WP_073550221.1">
    <property type="nucleotide sequence ID" value="NZ_CAWMVK010000003.1"/>
</dbReference>
<keyword evidence="2" id="KW-1003">Cell membrane</keyword>
<dbReference type="Proteomes" id="UP000185984">
    <property type="component" value="Unassembled WGS sequence"/>
</dbReference>
<dbReference type="InterPro" id="IPR002797">
    <property type="entry name" value="Polysacc_synth"/>
</dbReference>
<dbReference type="GO" id="GO:0005886">
    <property type="term" value="C:plasma membrane"/>
    <property type="evidence" value="ECO:0007669"/>
    <property type="project" value="UniProtKB-SubCell"/>
</dbReference>
<keyword evidence="5 6" id="KW-0472">Membrane</keyword>
<dbReference type="AlphaFoldDB" id="A0A1U7HN59"/>
<proteinExistence type="predicted"/>
<reference evidence="7 8" key="1">
    <citation type="submission" date="2016-11" db="EMBL/GenBank/DDBJ databases">
        <title>Draft Genome Sequences of Nine Cyanobacterial Strains from Diverse Habitats.</title>
        <authorList>
            <person name="Zhu T."/>
            <person name="Hou S."/>
            <person name="Lu X."/>
            <person name="Hess W.R."/>
        </authorList>
    </citation>
    <scope>NUCLEOTIDE SEQUENCE [LARGE SCALE GENOMIC DNA]</scope>
    <source>
        <strain evidence="7 8">5.2 s.c.1</strain>
    </source>
</reference>
<feature type="transmembrane region" description="Helical" evidence="6">
    <location>
        <begin position="86"/>
        <end position="106"/>
    </location>
</feature>
<feature type="transmembrane region" description="Helical" evidence="6">
    <location>
        <begin position="362"/>
        <end position="383"/>
    </location>
</feature>
<evidence type="ECO:0000256" key="5">
    <source>
        <dbReference type="ARBA" id="ARBA00023136"/>
    </source>
</evidence>
<evidence type="ECO:0000313" key="8">
    <source>
        <dbReference type="Proteomes" id="UP000185984"/>
    </source>
</evidence>
<feature type="transmembrane region" description="Helical" evidence="6">
    <location>
        <begin position="294"/>
        <end position="313"/>
    </location>
</feature>
<feature type="transmembrane region" description="Helical" evidence="6">
    <location>
        <begin position="159"/>
        <end position="192"/>
    </location>
</feature>
<keyword evidence="3 6" id="KW-0812">Transmembrane</keyword>
<organism evidence="7 8">
    <name type="scientific">Chroogloeocystis siderophila 5.2 s.c.1</name>
    <dbReference type="NCBI Taxonomy" id="247279"/>
    <lineage>
        <taxon>Bacteria</taxon>
        <taxon>Bacillati</taxon>
        <taxon>Cyanobacteriota</taxon>
        <taxon>Cyanophyceae</taxon>
        <taxon>Oscillatoriophycideae</taxon>
        <taxon>Chroococcales</taxon>
        <taxon>Chroococcaceae</taxon>
        <taxon>Chroogloeocystis</taxon>
    </lineage>
</organism>
<comment type="subcellular location">
    <subcellularLocation>
        <location evidence="1">Cell membrane</location>
        <topology evidence="1">Multi-pass membrane protein</topology>
    </subcellularLocation>
</comment>
<evidence type="ECO:0000256" key="4">
    <source>
        <dbReference type="ARBA" id="ARBA00022989"/>
    </source>
</evidence>
<keyword evidence="8" id="KW-1185">Reference proteome</keyword>
<feature type="transmembrane region" description="Helical" evidence="6">
    <location>
        <begin position="389"/>
        <end position="411"/>
    </location>
</feature>
<dbReference type="PANTHER" id="PTHR30250">
    <property type="entry name" value="PST FAMILY PREDICTED COLANIC ACID TRANSPORTER"/>
    <property type="match status" value="1"/>
</dbReference>
<accession>A0A1U7HN59</accession>
<evidence type="ECO:0000256" key="6">
    <source>
        <dbReference type="SAM" id="Phobius"/>
    </source>
</evidence>
<evidence type="ECO:0000256" key="1">
    <source>
        <dbReference type="ARBA" id="ARBA00004651"/>
    </source>
</evidence>
<protein>
    <submittedName>
        <fullName evidence="7">Teichoic acid transporter</fullName>
    </submittedName>
</protein>
<gene>
    <name evidence="7" type="ORF">NIES1031_14370</name>
</gene>
<evidence type="ECO:0000256" key="2">
    <source>
        <dbReference type="ARBA" id="ARBA00022475"/>
    </source>
</evidence>
<dbReference type="EMBL" id="MRCC01000011">
    <property type="protein sequence ID" value="OKH25032.1"/>
    <property type="molecule type" value="Genomic_DNA"/>
</dbReference>
<feature type="transmembrane region" description="Helical" evidence="6">
    <location>
        <begin position="213"/>
        <end position="230"/>
    </location>
</feature>
<dbReference type="InterPro" id="IPR050833">
    <property type="entry name" value="Poly_Biosynth_Transport"/>
</dbReference>
<comment type="caution">
    <text evidence="7">The sequence shown here is derived from an EMBL/GenBank/DDBJ whole genome shotgun (WGS) entry which is preliminary data.</text>
</comment>
<keyword evidence="4 6" id="KW-1133">Transmembrane helix</keyword>
<evidence type="ECO:0000256" key="3">
    <source>
        <dbReference type="ARBA" id="ARBA00022692"/>
    </source>
</evidence>
<name>A0A1U7HN59_9CHRO</name>
<dbReference type="STRING" id="247279.NIES1031_14370"/>
<feature type="transmembrane region" description="Helical" evidence="6">
    <location>
        <begin position="16"/>
        <end position="37"/>
    </location>
</feature>
<feature type="transmembrane region" description="Helical" evidence="6">
    <location>
        <begin position="118"/>
        <end position="139"/>
    </location>
</feature>
<feature type="transmembrane region" description="Helical" evidence="6">
    <location>
        <begin position="443"/>
        <end position="462"/>
    </location>
</feature>